<reference evidence="1 2" key="1">
    <citation type="submission" date="2016-02" db="EMBL/GenBank/DDBJ databases">
        <title>Genome analysis of coral dinoflagellate symbionts highlights evolutionary adaptations to a symbiotic lifestyle.</title>
        <authorList>
            <person name="Aranda M."/>
            <person name="Li Y."/>
            <person name="Liew Y.J."/>
            <person name="Baumgarten S."/>
            <person name="Simakov O."/>
            <person name="Wilson M."/>
            <person name="Piel J."/>
            <person name="Ashoor H."/>
            <person name="Bougouffa S."/>
            <person name="Bajic V.B."/>
            <person name="Ryu T."/>
            <person name="Ravasi T."/>
            <person name="Bayer T."/>
            <person name="Micklem G."/>
            <person name="Kim H."/>
            <person name="Bhak J."/>
            <person name="Lajeunesse T.C."/>
            <person name="Voolstra C.R."/>
        </authorList>
    </citation>
    <scope>NUCLEOTIDE SEQUENCE [LARGE SCALE GENOMIC DNA]</scope>
    <source>
        <strain evidence="1 2">CCMP2467</strain>
    </source>
</reference>
<keyword evidence="2" id="KW-1185">Reference proteome</keyword>
<dbReference type="AlphaFoldDB" id="A0A1Q9EEY6"/>
<gene>
    <name evidence="1" type="ORF">AK812_SmicGene10723</name>
</gene>
<accession>A0A1Q9EEY6</accession>
<organism evidence="1 2">
    <name type="scientific">Symbiodinium microadriaticum</name>
    <name type="common">Dinoflagellate</name>
    <name type="synonym">Zooxanthella microadriatica</name>
    <dbReference type="NCBI Taxonomy" id="2951"/>
    <lineage>
        <taxon>Eukaryota</taxon>
        <taxon>Sar</taxon>
        <taxon>Alveolata</taxon>
        <taxon>Dinophyceae</taxon>
        <taxon>Suessiales</taxon>
        <taxon>Symbiodiniaceae</taxon>
        <taxon>Symbiodinium</taxon>
    </lineage>
</organism>
<name>A0A1Q9EEY6_SYMMI</name>
<evidence type="ECO:0000313" key="1">
    <source>
        <dbReference type="EMBL" id="OLQ06005.1"/>
    </source>
</evidence>
<protein>
    <submittedName>
        <fullName evidence="1">Uncharacterized protein</fullName>
    </submittedName>
</protein>
<evidence type="ECO:0000313" key="2">
    <source>
        <dbReference type="Proteomes" id="UP000186817"/>
    </source>
</evidence>
<proteinExistence type="predicted"/>
<dbReference type="Proteomes" id="UP000186817">
    <property type="component" value="Unassembled WGS sequence"/>
</dbReference>
<sequence length="269" mass="29443">MPVTDGICETAEVKAEFAGRKIFESLDVSYAMTRTKAGGLMNLKDNGVWQNKDQDLAKDQPLYFLTCGGYALTAKCGIQGQPRAFKTKGCQGLLQQNGKKHSDPTMLAPVGKYRVLWCAPPPGEHQRLVTLGSQELLGWAGLPNVYLKVKSVWMSTLALAHASTQNCPRASGSWSSCTVKVFSIQPIHLADTGSVAVASPGQWQGDLTALAMRSAVFFDMNRELISVMEPSNQKTTDVGRLRLWIDDIEHHDVSRTPVRFEGTDEGQNS</sequence>
<dbReference type="EMBL" id="LSRX01000170">
    <property type="protein sequence ID" value="OLQ06005.1"/>
    <property type="molecule type" value="Genomic_DNA"/>
</dbReference>
<comment type="caution">
    <text evidence="1">The sequence shown here is derived from an EMBL/GenBank/DDBJ whole genome shotgun (WGS) entry which is preliminary data.</text>
</comment>